<evidence type="ECO:0000256" key="3">
    <source>
        <dbReference type="ARBA" id="ARBA00022670"/>
    </source>
</evidence>
<protein>
    <submittedName>
        <fullName evidence="10">Gamma-D-glutamyl-meso-diaminopimelate peptidase</fullName>
    </submittedName>
</protein>
<evidence type="ECO:0000256" key="6">
    <source>
        <dbReference type="ARBA" id="ARBA00023049"/>
    </source>
</evidence>
<dbReference type="Pfam" id="PF00246">
    <property type="entry name" value="Peptidase_M14"/>
    <property type="match status" value="1"/>
</dbReference>
<evidence type="ECO:0000256" key="2">
    <source>
        <dbReference type="ARBA" id="ARBA00005988"/>
    </source>
</evidence>
<name>A0A9J6ZK69_9BACL</name>
<dbReference type="SUPFAM" id="SSF53187">
    <property type="entry name" value="Zn-dependent exopeptidases"/>
    <property type="match status" value="1"/>
</dbReference>
<evidence type="ECO:0000313" key="10">
    <source>
        <dbReference type="EMBL" id="URN96391.1"/>
    </source>
</evidence>
<dbReference type="KEGG" id="plig:NAG76_09305"/>
<accession>A0A9J6ZK69</accession>
<evidence type="ECO:0000259" key="9">
    <source>
        <dbReference type="PROSITE" id="PS52035"/>
    </source>
</evidence>
<reference evidence="10" key="1">
    <citation type="submission" date="2022-05" db="EMBL/GenBank/DDBJ databases">
        <title>Novel bacterial taxa in a minimal lignocellulolytic consortium and its capacity to transform plastics disclosed by genome-resolved metagenomics.</title>
        <authorList>
            <person name="Rodriguez C.A.D."/>
            <person name="Diaz-Garcia L."/>
            <person name="Herrera K."/>
            <person name="Tarazona N.A."/>
            <person name="Sproer C."/>
            <person name="Overmann J."/>
            <person name="Jimenez D.J."/>
        </authorList>
    </citation>
    <scope>NUCLEOTIDE SEQUENCE</scope>
    <source>
        <strain evidence="10">MAG5</strain>
    </source>
</reference>
<feature type="domain" description="Peptidase M14" evidence="9">
    <location>
        <begin position="32"/>
        <end position="323"/>
    </location>
</feature>
<comment type="similarity">
    <text evidence="2 7">Belongs to the peptidase M14 family.</text>
</comment>
<evidence type="ECO:0000256" key="7">
    <source>
        <dbReference type="PROSITE-ProRule" id="PRU01379"/>
    </source>
</evidence>
<comment type="cofactor">
    <cofactor evidence="1">
        <name>Zn(2+)</name>
        <dbReference type="ChEBI" id="CHEBI:29105"/>
    </cofactor>
</comment>
<proteinExistence type="inferred from homology"/>
<dbReference type="GO" id="GO:0008270">
    <property type="term" value="F:zinc ion binding"/>
    <property type="evidence" value="ECO:0007669"/>
    <property type="project" value="InterPro"/>
</dbReference>
<sequence>MRIKPLVASLIILAMLAPFHYADAADVVKQKKEYTYEMVKRDLIALEKSYPDLVELKTIGKTEYGREIYAISVGKGTPTAFVNASHHAREHFTTAIVMNQIQDLLTRSETEDKVNTLLDHVTLWFVSMVNADGVTLVQQGVSAFPEADRKAILAMNDGKTDFSRWKANAKGIDLNRQYPADWANIKSNPGKKYYANYKGSSPLQTKENQAIMTFTYEINPQMTMSYHSSGQVIYWNFHNDESVIARDTKLARQLAQITGYKLMTPTTNPSGGGYSDWFIQTFKRPAYTPELATSSGERPVKLNQFAEEWKRNKEVPIWLAENAYILWRDEVQSKLIEEEVEITLTEKTKIYHSMNKSDSAYSTISPTTIKSTAHWDKWYLVETWLGEKYIYVADAEIVTPVKTVNITKSTKMHAIPYENSNVKGYLSPQTIKVITQTGNWSKVNTWLGEVWIQVK</sequence>
<feature type="active site" description="Proton donor/acceptor" evidence="7">
    <location>
        <position position="290"/>
    </location>
</feature>
<feature type="chain" id="PRO_5039944880" evidence="8">
    <location>
        <begin position="25"/>
        <end position="455"/>
    </location>
</feature>
<keyword evidence="5" id="KW-0862">Zinc</keyword>
<evidence type="ECO:0000256" key="5">
    <source>
        <dbReference type="ARBA" id="ARBA00022833"/>
    </source>
</evidence>
<dbReference type="PANTHER" id="PTHR11705">
    <property type="entry name" value="PROTEASE FAMILY M14 CARBOXYPEPTIDASE A,B"/>
    <property type="match status" value="1"/>
</dbReference>
<evidence type="ECO:0000256" key="8">
    <source>
        <dbReference type="SAM" id="SignalP"/>
    </source>
</evidence>
<keyword evidence="6" id="KW-0482">Metalloprotease</keyword>
<dbReference type="InterPro" id="IPR000834">
    <property type="entry name" value="Peptidase_M14"/>
</dbReference>
<evidence type="ECO:0000313" key="11">
    <source>
        <dbReference type="Proteomes" id="UP001056756"/>
    </source>
</evidence>
<dbReference type="EMBL" id="CP097899">
    <property type="protein sequence ID" value="URN96391.1"/>
    <property type="molecule type" value="Genomic_DNA"/>
</dbReference>
<evidence type="ECO:0000256" key="4">
    <source>
        <dbReference type="ARBA" id="ARBA00022801"/>
    </source>
</evidence>
<gene>
    <name evidence="10" type="ORF">NAG76_09305</name>
</gene>
<keyword evidence="4" id="KW-0378">Hydrolase</keyword>
<dbReference type="GO" id="GO:0004181">
    <property type="term" value="F:metallocarboxypeptidase activity"/>
    <property type="evidence" value="ECO:0007669"/>
    <property type="project" value="InterPro"/>
</dbReference>
<dbReference type="Proteomes" id="UP001056756">
    <property type="component" value="Chromosome"/>
</dbReference>
<organism evidence="10 11">
    <name type="scientific">Candidatus Pristimantibacillus lignocellulolyticus</name>
    <dbReference type="NCBI Taxonomy" id="2994561"/>
    <lineage>
        <taxon>Bacteria</taxon>
        <taxon>Bacillati</taxon>
        <taxon>Bacillota</taxon>
        <taxon>Bacilli</taxon>
        <taxon>Bacillales</taxon>
        <taxon>Paenibacillaceae</taxon>
        <taxon>Candidatus Pristimantibacillus</taxon>
    </lineage>
</organism>
<feature type="signal peptide" evidence="8">
    <location>
        <begin position="1"/>
        <end position="24"/>
    </location>
</feature>
<evidence type="ECO:0000256" key="1">
    <source>
        <dbReference type="ARBA" id="ARBA00001947"/>
    </source>
</evidence>
<dbReference type="GO" id="GO:0006508">
    <property type="term" value="P:proteolysis"/>
    <property type="evidence" value="ECO:0007669"/>
    <property type="project" value="UniProtKB-KW"/>
</dbReference>
<dbReference type="PRINTS" id="PR00765">
    <property type="entry name" value="CRBOXYPTASEA"/>
</dbReference>
<dbReference type="SMART" id="SM00631">
    <property type="entry name" value="Zn_pept"/>
    <property type="match status" value="1"/>
</dbReference>
<keyword evidence="8" id="KW-0732">Signal</keyword>
<keyword evidence="3" id="KW-0645">Protease</keyword>
<dbReference type="PROSITE" id="PS52035">
    <property type="entry name" value="PEPTIDASE_M14"/>
    <property type="match status" value="1"/>
</dbReference>
<dbReference type="GO" id="GO:0005615">
    <property type="term" value="C:extracellular space"/>
    <property type="evidence" value="ECO:0007669"/>
    <property type="project" value="TreeGrafter"/>
</dbReference>
<dbReference type="PANTHER" id="PTHR11705:SF143">
    <property type="entry name" value="SLL0236 PROTEIN"/>
    <property type="match status" value="1"/>
</dbReference>
<dbReference type="AlphaFoldDB" id="A0A9J6ZK69"/>
<dbReference type="Gene3D" id="3.40.630.10">
    <property type="entry name" value="Zn peptidases"/>
    <property type="match status" value="1"/>
</dbReference>